<dbReference type="InterPro" id="IPR032834">
    <property type="entry name" value="NatK-like_C"/>
</dbReference>
<name>A0A437STW5_9LACO</name>
<dbReference type="Gene3D" id="3.30.565.10">
    <property type="entry name" value="Histidine kinase-like ATPase, C-terminal domain"/>
    <property type="match status" value="1"/>
</dbReference>
<dbReference type="PANTHER" id="PTHR40448:SF1">
    <property type="entry name" value="TWO-COMPONENT SENSOR HISTIDINE KINASE"/>
    <property type="match status" value="1"/>
</dbReference>
<evidence type="ECO:0000313" key="3">
    <source>
        <dbReference type="Proteomes" id="UP000288291"/>
    </source>
</evidence>
<feature type="domain" description="Sensor histidine kinase NatK-like C-terminal" evidence="1">
    <location>
        <begin position="102"/>
        <end position="207"/>
    </location>
</feature>
<sequence length="211" mass="24400">MNNMFHSQYEQYQAYRESSETVNRRFHDLKHQLDVIALENDSKKRLDYINTLRNDIKQFKADVKTGNPVVDVVLTRKNAYCIQHDITFTCIANGALLNQIDTMDLCSLLGNSLDNAIEAVQKIPDKEKRLIDLRISKKANFIIYSLSNYNLAATDFAKNGLPETTKKDQEHPHGYGLKSIQLIADKYDGTLTLSNQDHWFRLKAMFPYHEK</sequence>
<proteinExistence type="predicted"/>
<evidence type="ECO:0000259" key="1">
    <source>
        <dbReference type="Pfam" id="PF14501"/>
    </source>
</evidence>
<reference evidence="2 3" key="1">
    <citation type="submission" date="2018-12" db="EMBL/GenBank/DDBJ databases">
        <authorList>
            <person name="Meng J."/>
        </authorList>
    </citation>
    <scope>NUCLEOTIDE SEQUENCE [LARGE SCALE GENOMIC DNA]</scope>
    <source>
        <strain evidence="2 3">HT111-2</strain>
    </source>
</reference>
<gene>
    <name evidence="2" type="ORF">EJK17_07680</name>
</gene>
<keyword evidence="2" id="KW-0067">ATP-binding</keyword>
<dbReference type="RefSeq" id="WP_103661393.1">
    <property type="nucleotide sequence ID" value="NZ_ML136888.1"/>
</dbReference>
<dbReference type="GO" id="GO:0042802">
    <property type="term" value="F:identical protein binding"/>
    <property type="evidence" value="ECO:0007669"/>
    <property type="project" value="TreeGrafter"/>
</dbReference>
<accession>A0A437STW5</accession>
<dbReference type="GO" id="GO:0005524">
    <property type="term" value="F:ATP binding"/>
    <property type="evidence" value="ECO:0007669"/>
    <property type="project" value="UniProtKB-KW"/>
</dbReference>
<dbReference type="AlphaFoldDB" id="A0A437STW5"/>
<dbReference type="PANTHER" id="PTHR40448">
    <property type="entry name" value="TWO-COMPONENT SENSOR HISTIDINE KINASE"/>
    <property type="match status" value="1"/>
</dbReference>
<dbReference type="InterPro" id="IPR036890">
    <property type="entry name" value="HATPase_C_sf"/>
</dbReference>
<keyword evidence="3" id="KW-1185">Reference proteome</keyword>
<protein>
    <submittedName>
        <fullName evidence="2">ATP-binding protein</fullName>
    </submittedName>
</protein>
<dbReference type="EMBL" id="RXIA01000020">
    <property type="protein sequence ID" value="RVU70389.1"/>
    <property type="molecule type" value="Genomic_DNA"/>
</dbReference>
<evidence type="ECO:0000313" key="2">
    <source>
        <dbReference type="EMBL" id="RVU70389.1"/>
    </source>
</evidence>
<organism evidence="2 3">
    <name type="scientific">Lactobacillus xujianguonis</name>
    <dbReference type="NCBI Taxonomy" id="2495899"/>
    <lineage>
        <taxon>Bacteria</taxon>
        <taxon>Bacillati</taxon>
        <taxon>Bacillota</taxon>
        <taxon>Bacilli</taxon>
        <taxon>Lactobacillales</taxon>
        <taxon>Lactobacillaceae</taxon>
        <taxon>Lactobacillus</taxon>
    </lineage>
</organism>
<dbReference type="CDD" id="cd16935">
    <property type="entry name" value="HATPase_AgrC-ComD-like"/>
    <property type="match status" value="1"/>
</dbReference>
<keyword evidence="2" id="KW-0547">Nucleotide-binding</keyword>
<dbReference type="Pfam" id="PF14501">
    <property type="entry name" value="HATPase_c_5"/>
    <property type="match status" value="1"/>
</dbReference>
<comment type="caution">
    <text evidence="2">The sequence shown here is derived from an EMBL/GenBank/DDBJ whole genome shotgun (WGS) entry which is preliminary data.</text>
</comment>
<dbReference type="Proteomes" id="UP000288291">
    <property type="component" value="Unassembled WGS sequence"/>
</dbReference>
<dbReference type="SUPFAM" id="SSF55874">
    <property type="entry name" value="ATPase domain of HSP90 chaperone/DNA topoisomerase II/histidine kinase"/>
    <property type="match status" value="1"/>
</dbReference>